<dbReference type="RefSeq" id="WP_188216565.1">
    <property type="nucleotide sequence ID" value="NZ_BAABGH010000007.1"/>
</dbReference>
<keyword evidence="2" id="KW-1185">Reference proteome</keyword>
<proteinExistence type="predicted"/>
<protein>
    <submittedName>
        <fullName evidence="1">Uncharacterized protein</fullName>
    </submittedName>
</protein>
<organism evidence="1 2">
    <name type="scientific">Aestuariibaculum suncheonense</name>
    <dbReference type="NCBI Taxonomy" id="1028745"/>
    <lineage>
        <taxon>Bacteria</taxon>
        <taxon>Pseudomonadati</taxon>
        <taxon>Bacteroidota</taxon>
        <taxon>Flavobacteriia</taxon>
        <taxon>Flavobacteriales</taxon>
        <taxon>Flavobacteriaceae</taxon>
    </lineage>
</organism>
<gene>
    <name evidence="1" type="ORF">ICJ84_11525</name>
</gene>
<evidence type="ECO:0000313" key="1">
    <source>
        <dbReference type="EMBL" id="MBD0836071.1"/>
    </source>
</evidence>
<dbReference type="EMBL" id="JACVXC010000004">
    <property type="protein sequence ID" value="MBD0836071.1"/>
    <property type="molecule type" value="Genomic_DNA"/>
</dbReference>
<reference evidence="1" key="1">
    <citation type="journal article" date="2013" name="Int. J. Syst. Evol. Microbiol.">
        <title>Aestuariibaculum suncheonense gen. nov., sp. nov., a marine bacterium of the family Flavobacteriaceae isolated from a tidal flat and emended descriptions of the genera Gaetbulibacter and Tamlana.</title>
        <authorList>
            <person name="Jeong S.H."/>
            <person name="Park M.S."/>
            <person name="Jin H.M."/>
            <person name="Lee K."/>
            <person name="Park W."/>
            <person name="Jeon C.O."/>
        </authorList>
    </citation>
    <scope>NUCLEOTIDE SEQUENCE</scope>
    <source>
        <strain evidence="1">SC17</strain>
    </source>
</reference>
<comment type="caution">
    <text evidence="1">The sequence shown here is derived from an EMBL/GenBank/DDBJ whole genome shotgun (WGS) entry which is preliminary data.</text>
</comment>
<dbReference type="Proteomes" id="UP000602057">
    <property type="component" value="Unassembled WGS sequence"/>
</dbReference>
<sequence>MSKYTLFFLVLVYITVLVKRQETQKPNLLLIVVEFRIPHLPFNAPKKHWDLYNFNNMYKPLGSPDDSINNYQEFINIWMYQTKV</sequence>
<evidence type="ECO:0000313" key="2">
    <source>
        <dbReference type="Proteomes" id="UP000602057"/>
    </source>
</evidence>
<accession>A0A8J6UKX9</accession>
<name>A0A8J6UKX9_9FLAO</name>
<reference evidence="1" key="2">
    <citation type="submission" date="2020-09" db="EMBL/GenBank/DDBJ databases">
        <authorList>
            <person name="Wu Z."/>
        </authorList>
    </citation>
    <scope>NUCLEOTIDE SEQUENCE</scope>
    <source>
        <strain evidence="1">SC17</strain>
    </source>
</reference>
<dbReference type="AlphaFoldDB" id="A0A8J6UKX9"/>